<dbReference type="AlphaFoldDB" id="A0A0L6UNL6"/>
<gene>
    <name evidence="1" type="ORF">VP01_4583g1</name>
</gene>
<organism evidence="1 2">
    <name type="scientific">Puccinia sorghi</name>
    <dbReference type="NCBI Taxonomy" id="27349"/>
    <lineage>
        <taxon>Eukaryota</taxon>
        <taxon>Fungi</taxon>
        <taxon>Dikarya</taxon>
        <taxon>Basidiomycota</taxon>
        <taxon>Pucciniomycotina</taxon>
        <taxon>Pucciniomycetes</taxon>
        <taxon>Pucciniales</taxon>
        <taxon>Pucciniaceae</taxon>
        <taxon>Puccinia</taxon>
    </lineage>
</organism>
<sequence>MGVSKEKGACTDECEIQQIKKELKIKPLGSKNSTKTQQPSLVGIRFTAISVFLNFSQRFYALMSKCFIFELEPNFFNFSSKPLVLTTDFPVLLQKGHSNRAGFPELRNHYERFETLDLQPISNPKSEVPFKYFQQWINSLQLLSPGLMIRIHSWQKYSRPSVSRTLLISPVMPRRVSGEFAVELGNRERTNFSITSVCPTTIRSSTWKKMKEFFSLSMNRQVLRYGAVLFDPSGKFKSMASTNSASNGGNFPVGANFLKKSSPYICIKPWMQSQAFIFSADDAVTGLVLKTHVELRCLFAFCHPLQEKLDQLPAVDMQHTPANLPSKLHIFAYVDVLAQSLCSLHSDYASKLGIFGVYSLTKSSFFHKVFYQKELLTLEQSIRLHHCCPPKNLLQPCENHLSVQDQHPPLSQLCHLQWFLPLQKEFTIVRNSRTFCIEIKRFHFSIKSNQFPKISSRF</sequence>
<reference evidence="1 2" key="1">
    <citation type="submission" date="2015-08" db="EMBL/GenBank/DDBJ databases">
        <title>Next Generation Sequencing and Analysis of the Genome of Puccinia sorghi L Schw, the Causal Agent of Maize Common Rust.</title>
        <authorList>
            <person name="Rochi L."/>
            <person name="Burguener G."/>
            <person name="Darino M."/>
            <person name="Turjanski A."/>
            <person name="Kreff E."/>
            <person name="Dieguez M.J."/>
            <person name="Sacco F."/>
        </authorList>
    </citation>
    <scope>NUCLEOTIDE SEQUENCE [LARGE SCALE GENOMIC DNA]</scope>
    <source>
        <strain evidence="1 2">RO10H11247</strain>
    </source>
</reference>
<name>A0A0L6UNL6_9BASI</name>
<evidence type="ECO:0000313" key="1">
    <source>
        <dbReference type="EMBL" id="KNZ50129.1"/>
    </source>
</evidence>
<dbReference type="VEuPathDB" id="FungiDB:VP01_4583g1"/>
<comment type="caution">
    <text evidence="1">The sequence shown here is derived from an EMBL/GenBank/DDBJ whole genome shotgun (WGS) entry which is preliminary data.</text>
</comment>
<evidence type="ECO:0000313" key="2">
    <source>
        <dbReference type="Proteomes" id="UP000037035"/>
    </source>
</evidence>
<accession>A0A0L6UNL6</accession>
<proteinExistence type="predicted"/>
<dbReference type="Proteomes" id="UP000037035">
    <property type="component" value="Unassembled WGS sequence"/>
</dbReference>
<keyword evidence="2" id="KW-1185">Reference proteome</keyword>
<dbReference type="EMBL" id="LAVV01009705">
    <property type="protein sequence ID" value="KNZ50129.1"/>
    <property type="molecule type" value="Genomic_DNA"/>
</dbReference>
<protein>
    <submittedName>
        <fullName evidence="1">Uncharacterized protein</fullName>
    </submittedName>
</protein>